<gene>
    <name evidence="1" type="ORF">BpHYR1_003931</name>
</gene>
<accession>A0A3M7QB81</accession>
<dbReference type="AlphaFoldDB" id="A0A3M7QB81"/>
<dbReference type="EMBL" id="REGN01006808">
    <property type="protein sequence ID" value="RNA08228.1"/>
    <property type="molecule type" value="Genomic_DNA"/>
</dbReference>
<comment type="caution">
    <text evidence="1">The sequence shown here is derived from an EMBL/GenBank/DDBJ whole genome shotgun (WGS) entry which is preliminary data.</text>
</comment>
<keyword evidence="2" id="KW-1185">Reference proteome</keyword>
<proteinExistence type="predicted"/>
<protein>
    <submittedName>
        <fullName evidence="1">Uncharacterized protein</fullName>
    </submittedName>
</protein>
<sequence>MYHSYQPYLESQPRHHNYFSSNSNLKTVYSPSSQIIYSTLPRRTSFTYKRPTVYYLGDDYESDLESEHIETDEEQSTSSEYAQNEDLFDDPNFDSTLENLINQIDNEKFSQKALKRIERNQTCLSILIEGDLIEYVKDESDMEDQDCVKWALYMGNSKIMRFDAKKRLVVYESYWKIAKANYLFINKDLERRLIALPIYETLRKARRAYENQRKYSKMFSSEKNFCTWCRFNINKSDIDFATDAMNGAKCCSPEAKEFLLDKFLNSLHLAQN</sequence>
<dbReference type="Gene3D" id="3.90.1720.10">
    <property type="entry name" value="endopeptidase domain like (from Nostoc punctiforme)"/>
    <property type="match status" value="1"/>
</dbReference>
<reference evidence="1 2" key="1">
    <citation type="journal article" date="2018" name="Sci. Rep.">
        <title>Genomic signatures of local adaptation to the degree of environmental predictability in rotifers.</title>
        <authorList>
            <person name="Franch-Gras L."/>
            <person name="Hahn C."/>
            <person name="Garcia-Roger E.M."/>
            <person name="Carmona M.J."/>
            <person name="Serra M."/>
            <person name="Gomez A."/>
        </authorList>
    </citation>
    <scope>NUCLEOTIDE SEQUENCE [LARGE SCALE GENOMIC DNA]</scope>
    <source>
        <strain evidence="1">HYR1</strain>
    </source>
</reference>
<evidence type="ECO:0000313" key="2">
    <source>
        <dbReference type="Proteomes" id="UP000276133"/>
    </source>
</evidence>
<evidence type="ECO:0000313" key="1">
    <source>
        <dbReference type="EMBL" id="RNA08228.1"/>
    </source>
</evidence>
<dbReference type="Proteomes" id="UP000276133">
    <property type="component" value="Unassembled WGS sequence"/>
</dbReference>
<dbReference type="OrthoDB" id="10395788at2759"/>
<name>A0A3M7QB81_BRAPC</name>
<organism evidence="1 2">
    <name type="scientific">Brachionus plicatilis</name>
    <name type="common">Marine rotifer</name>
    <name type="synonym">Brachionus muelleri</name>
    <dbReference type="NCBI Taxonomy" id="10195"/>
    <lineage>
        <taxon>Eukaryota</taxon>
        <taxon>Metazoa</taxon>
        <taxon>Spiralia</taxon>
        <taxon>Gnathifera</taxon>
        <taxon>Rotifera</taxon>
        <taxon>Eurotatoria</taxon>
        <taxon>Monogononta</taxon>
        <taxon>Pseudotrocha</taxon>
        <taxon>Ploima</taxon>
        <taxon>Brachionidae</taxon>
        <taxon>Brachionus</taxon>
    </lineage>
</organism>